<feature type="domain" description="HTH luxR-type" evidence="4">
    <location>
        <begin position="187"/>
        <end position="252"/>
    </location>
</feature>
<keyword evidence="1" id="KW-0805">Transcription regulation</keyword>
<comment type="caution">
    <text evidence="5">The sequence shown here is derived from an EMBL/GenBank/DDBJ whole genome shotgun (WGS) entry which is preliminary data.</text>
</comment>
<dbReference type="PROSITE" id="PS00622">
    <property type="entry name" value="HTH_LUXR_1"/>
    <property type="match status" value="1"/>
</dbReference>
<dbReference type="GO" id="GO:0003677">
    <property type="term" value="F:DNA binding"/>
    <property type="evidence" value="ECO:0007669"/>
    <property type="project" value="UniProtKB-KW"/>
</dbReference>
<protein>
    <submittedName>
        <fullName evidence="5">Regulatory LuxR family protein</fullName>
    </submittedName>
</protein>
<dbReference type="GO" id="GO:0006355">
    <property type="term" value="P:regulation of DNA-templated transcription"/>
    <property type="evidence" value="ECO:0007669"/>
    <property type="project" value="InterPro"/>
</dbReference>
<evidence type="ECO:0000259" key="4">
    <source>
        <dbReference type="PROSITE" id="PS50043"/>
    </source>
</evidence>
<reference evidence="5 6" key="1">
    <citation type="submission" date="2019-03" db="EMBL/GenBank/DDBJ databases">
        <title>Genomic Encyclopedia of Type Strains, Phase III (KMG-III): the genomes of soil and plant-associated and newly described type strains.</title>
        <authorList>
            <person name="Whitman W."/>
        </authorList>
    </citation>
    <scope>NUCLEOTIDE SEQUENCE [LARGE SCALE GENOMIC DNA]</scope>
    <source>
        <strain evidence="5 6">CGMCC 1.12802</strain>
    </source>
</reference>
<keyword evidence="6" id="KW-1185">Reference proteome</keyword>
<dbReference type="EMBL" id="SOEO01000003">
    <property type="protein sequence ID" value="TDX83110.1"/>
    <property type="molecule type" value="Genomic_DNA"/>
</dbReference>
<dbReference type="PROSITE" id="PS50043">
    <property type="entry name" value="HTH_LUXR_2"/>
    <property type="match status" value="1"/>
</dbReference>
<dbReference type="AlphaFoldDB" id="A0A4R8I549"/>
<evidence type="ECO:0000313" key="5">
    <source>
        <dbReference type="EMBL" id="TDX83110.1"/>
    </source>
</evidence>
<dbReference type="CDD" id="cd06170">
    <property type="entry name" value="LuxR_C_like"/>
    <property type="match status" value="1"/>
</dbReference>
<evidence type="ECO:0000256" key="1">
    <source>
        <dbReference type="ARBA" id="ARBA00023015"/>
    </source>
</evidence>
<organism evidence="5 6">
    <name type="scientific">Epilithonimonas xixisoli</name>
    <dbReference type="NCBI Taxonomy" id="1476462"/>
    <lineage>
        <taxon>Bacteria</taxon>
        <taxon>Pseudomonadati</taxon>
        <taxon>Bacteroidota</taxon>
        <taxon>Flavobacteriia</taxon>
        <taxon>Flavobacteriales</taxon>
        <taxon>Weeksellaceae</taxon>
        <taxon>Chryseobacterium group</taxon>
        <taxon>Epilithonimonas</taxon>
    </lineage>
</organism>
<dbReference type="Pfam" id="PF00196">
    <property type="entry name" value="GerE"/>
    <property type="match status" value="1"/>
</dbReference>
<dbReference type="PANTHER" id="PTHR44688">
    <property type="entry name" value="DNA-BINDING TRANSCRIPTIONAL ACTIVATOR DEVR_DOSR"/>
    <property type="match status" value="1"/>
</dbReference>
<dbReference type="Proteomes" id="UP000295313">
    <property type="component" value="Unassembled WGS sequence"/>
</dbReference>
<evidence type="ECO:0000256" key="2">
    <source>
        <dbReference type="ARBA" id="ARBA00023125"/>
    </source>
</evidence>
<gene>
    <name evidence="5" type="ORF">B0I22_3174</name>
</gene>
<evidence type="ECO:0000256" key="3">
    <source>
        <dbReference type="ARBA" id="ARBA00023163"/>
    </source>
</evidence>
<dbReference type="InterPro" id="IPR016032">
    <property type="entry name" value="Sig_transdc_resp-reg_C-effctor"/>
</dbReference>
<keyword evidence="2" id="KW-0238">DNA-binding</keyword>
<evidence type="ECO:0000313" key="6">
    <source>
        <dbReference type="Proteomes" id="UP000295313"/>
    </source>
</evidence>
<dbReference type="SUPFAM" id="SSF46894">
    <property type="entry name" value="C-terminal effector domain of the bipartite response regulators"/>
    <property type="match status" value="1"/>
</dbReference>
<dbReference type="OrthoDB" id="965844at2"/>
<proteinExistence type="predicted"/>
<sequence length="254" mass="28988">MEKNTTSIQKLHDVWSLSRSKDLQASDQIGFDDLINSIISTGPFYYYIIDFFDLSLSSISPSIYDIHDFQTGPLSLDLILETIHPDDLEFVVQAEAFITQFFYEKLGKDKLLNYKMSYSFRSKMKDGKYKLLNHQAIMLSMSGDGLTGKSLNIHTQIDHLSHQNTYKISLIGLNGEPSYMNLSLEDKNNSRIELSKREIDIIRLISDGNSNEQIAILLSISPHTVKKHRSNILEKTECNNTAQLIKNCIQQGIF</sequence>
<dbReference type="PRINTS" id="PR00038">
    <property type="entry name" value="HTHLUXR"/>
</dbReference>
<dbReference type="Gene3D" id="3.30.450.20">
    <property type="entry name" value="PAS domain"/>
    <property type="match status" value="1"/>
</dbReference>
<dbReference type="RefSeq" id="WP_133946157.1">
    <property type="nucleotide sequence ID" value="NZ_SOEO01000003.1"/>
</dbReference>
<name>A0A4R8I549_9FLAO</name>
<dbReference type="PANTHER" id="PTHR44688:SF16">
    <property type="entry name" value="DNA-BINDING TRANSCRIPTIONAL ACTIVATOR DEVR_DOSR"/>
    <property type="match status" value="1"/>
</dbReference>
<dbReference type="InterPro" id="IPR000792">
    <property type="entry name" value="Tscrpt_reg_LuxR_C"/>
</dbReference>
<dbReference type="SMART" id="SM00421">
    <property type="entry name" value="HTH_LUXR"/>
    <property type="match status" value="1"/>
</dbReference>
<dbReference type="Gene3D" id="1.10.10.10">
    <property type="entry name" value="Winged helix-like DNA-binding domain superfamily/Winged helix DNA-binding domain"/>
    <property type="match status" value="1"/>
</dbReference>
<keyword evidence="3" id="KW-0804">Transcription</keyword>
<dbReference type="InterPro" id="IPR036388">
    <property type="entry name" value="WH-like_DNA-bd_sf"/>
</dbReference>
<accession>A0A4R8I549</accession>